<accession>A0AA38CLX7</accession>
<evidence type="ECO:0000256" key="14">
    <source>
        <dbReference type="SAM" id="SignalP"/>
    </source>
</evidence>
<dbReference type="EMBL" id="JAHRHJ020000010">
    <property type="protein sequence ID" value="KAH9299329.1"/>
    <property type="molecule type" value="Genomic_DNA"/>
</dbReference>
<dbReference type="Gene3D" id="3.40.190.10">
    <property type="entry name" value="Periplasmic binding protein-like II"/>
    <property type="match status" value="1"/>
</dbReference>
<evidence type="ECO:0000256" key="13">
    <source>
        <dbReference type="SAM" id="Phobius"/>
    </source>
</evidence>
<evidence type="ECO:0000256" key="1">
    <source>
        <dbReference type="ARBA" id="ARBA00004141"/>
    </source>
</evidence>
<evidence type="ECO:0000256" key="3">
    <source>
        <dbReference type="ARBA" id="ARBA00022448"/>
    </source>
</evidence>
<evidence type="ECO:0000256" key="6">
    <source>
        <dbReference type="ARBA" id="ARBA00022989"/>
    </source>
</evidence>
<evidence type="ECO:0000256" key="4">
    <source>
        <dbReference type="ARBA" id="ARBA00022692"/>
    </source>
</evidence>
<dbReference type="SMART" id="SM00079">
    <property type="entry name" value="PBPe"/>
    <property type="match status" value="1"/>
</dbReference>
<dbReference type="Pfam" id="PF01094">
    <property type="entry name" value="ANF_receptor"/>
    <property type="match status" value="1"/>
</dbReference>
<keyword evidence="11" id="KW-1071">Ligand-gated ion channel</keyword>
<evidence type="ECO:0000259" key="15">
    <source>
        <dbReference type="SMART" id="SM00079"/>
    </source>
</evidence>
<evidence type="ECO:0000256" key="5">
    <source>
        <dbReference type="ARBA" id="ARBA00022729"/>
    </source>
</evidence>
<evidence type="ECO:0000256" key="7">
    <source>
        <dbReference type="ARBA" id="ARBA00023065"/>
    </source>
</evidence>
<dbReference type="InterPro" id="IPR001320">
    <property type="entry name" value="Iontro_rcpt_C"/>
</dbReference>
<dbReference type="FunFam" id="3.40.50.2300:FF:000081">
    <property type="entry name" value="Glutamate receptor"/>
    <property type="match status" value="1"/>
</dbReference>
<keyword evidence="9" id="KW-0675">Receptor</keyword>
<keyword evidence="7" id="KW-0406">Ion transport</keyword>
<keyword evidence="12" id="KW-0407">Ion channel</keyword>
<feature type="transmembrane region" description="Helical" evidence="13">
    <location>
        <begin position="743"/>
        <end position="762"/>
    </location>
</feature>
<evidence type="ECO:0000256" key="8">
    <source>
        <dbReference type="ARBA" id="ARBA00023136"/>
    </source>
</evidence>
<dbReference type="Proteomes" id="UP000824469">
    <property type="component" value="Unassembled WGS sequence"/>
</dbReference>
<dbReference type="FunFam" id="1.10.287.70:FF:000037">
    <property type="entry name" value="Glutamate receptor"/>
    <property type="match status" value="1"/>
</dbReference>
<protein>
    <recommendedName>
        <fullName evidence="15">Ionotropic glutamate receptor C-terminal domain-containing protein</fullName>
    </recommendedName>
</protein>
<dbReference type="InterPro" id="IPR001828">
    <property type="entry name" value="ANF_lig-bd_rcpt"/>
</dbReference>
<dbReference type="InterPro" id="IPR028082">
    <property type="entry name" value="Peripla_BP_I"/>
</dbReference>
<name>A0AA38CLX7_TAXCH</name>
<dbReference type="Pfam" id="PF00060">
    <property type="entry name" value="Lig_chan"/>
    <property type="match status" value="1"/>
</dbReference>
<evidence type="ECO:0000256" key="9">
    <source>
        <dbReference type="ARBA" id="ARBA00023170"/>
    </source>
</evidence>
<gene>
    <name evidence="16" type="ORF">KI387_031011</name>
</gene>
<reference evidence="16 17" key="1">
    <citation type="journal article" date="2021" name="Nat. Plants">
        <title>The Taxus genome provides insights into paclitaxel biosynthesis.</title>
        <authorList>
            <person name="Xiong X."/>
            <person name="Gou J."/>
            <person name="Liao Q."/>
            <person name="Li Y."/>
            <person name="Zhou Q."/>
            <person name="Bi G."/>
            <person name="Li C."/>
            <person name="Du R."/>
            <person name="Wang X."/>
            <person name="Sun T."/>
            <person name="Guo L."/>
            <person name="Liang H."/>
            <person name="Lu P."/>
            <person name="Wu Y."/>
            <person name="Zhang Z."/>
            <person name="Ro D.K."/>
            <person name="Shang Y."/>
            <person name="Huang S."/>
            <person name="Yan J."/>
        </authorList>
    </citation>
    <scope>NUCLEOTIDE SEQUENCE [LARGE SCALE GENOMIC DNA]</scope>
    <source>
        <strain evidence="16">Ta-2019</strain>
    </source>
</reference>
<keyword evidence="10" id="KW-0325">Glycoprotein</keyword>
<keyword evidence="4 13" id="KW-0812">Transmembrane</keyword>
<keyword evidence="5 14" id="KW-0732">Signal</keyword>
<dbReference type="PANTHER" id="PTHR18966">
    <property type="entry name" value="IONOTROPIC GLUTAMATE RECEPTOR"/>
    <property type="match status" value="1"/>
</dbReference>
<organism evidence="16 17">
    <name type="scientific">Taxus chinensis</name>
    <name type="common">Chinese yew</name>
    <name type="synonym">Taxus wallichiana var. chinensis</name>
    <dbReference type="NCBI Taxonomy" id="29808"/>
    <lineage>
        <taxon>Eukaryota</taxon>
        <taxon>Viridiplantae</taxon>
        <taxon>Streptophyta</taxon>
        <taxon>Embryophyta</taxon>
        <taxon>Tracheophyta</taxon>
        <taxon>Spermatophyta</taxon>
        <taxon>Pinopsida</taxon>
        <taxon>Pinidae</taxon>
        <taxon>Conifers II</taxon>
        <taxon>Cupressales</taxon>
        <taxon>Taxaceae</taxon>
        <taxon>Taxus</taxon>
    </lineage>
</organism>
<evidence type="ECO:0000256" key="10">
    <source>
        <dbReference type="ARBA" id="ARBA00023180"/>
    </source>
</evidence>
<feature type="transmembrane region" description="Helical" evidence="13">
    <location>
        <begin position="532"/>
        <end position="550"/>
    </location>
</feature>
<evidence type="ECO:0000313" key="16">
    <source>
        <dbReference type="EMBL" id="KAH9299329.1"/>
    </source>
</evidence>
<dbReference type="SUPFAM" id="SSF53822">
    <property type="entry name" value="Periplasmic binding protein-like I"/>
    <property type="match status" value="1"/>
</dbReference>
<dbReference type="GO" id="GO:0015276">
    <property type="term" value="F:ligand-gated monoatomic ion channel activity"/>
    <property type="evidence" value="ECO:0007669"/>
    <property type="project" value="InterPro"/>
</dbReference>
<comment type="similarity">
    <text evidence="2">Belongs to the glutamate-gated ion channel (TC 1.A.10.1) family.</text>
</comment>
<evidence type="ECO:0000313" key="17">
    <source>
        <dbReference type="Proteomes" id="UP000824469"/>
    </source>
</evidence>
<dbReference type="AlphaFoldDB" id="A0AA38CLX7"/>
<comment type="caution">
    <text evidence="16">The sequence shown here is derived from an EMBL/GenBank/DDBJ whole genome shotgun (WGS) entry which is preliminary data.</text>
</comment>
<comment type="subcellular location">
    <subcellularLocation>
        <location evidence="1">Membrane</location>
        <topology evidence="1">Multi-pass membrane protein</topology>
    </subcellularLocation>
</comment>
<dbReference type="SUPFAM" id="SSF53850">
    <property type="entry name" value="Periplasmic binding protein-like II"/>
    <property type="match status" value="1"/>
</dbReference>
<keyword evidence="3" id="KW-0813">Transport</keyword>
<feature type="domain" description="Ionotropic glutamate receptor C-terminal" evidence="15">
    <location>
        <begin position="410"/>
        <end position="720"/>
    </location>
</feature>
<proteinExistence type="inferred from homology"/>
<evidence type="ECO:0000256" key="11">
    <source>
        <dbReference type="ARBA" id="ARBA00023286"/>
    </source>
</evidence>
<dbReference type="GO" id="GO:0016020">
    <property type="term" value="C:membrane"/>
    <property type="evidence" value="ECO:0007669"/>
    <property type="project" value="UniProtKB-SubCell"/>
</dbReference>
<feature type="signal peptide" evidence="14">
    <location>
        <begin position="1"/>
        <end position="22"/>
    </location>
</feature>
<evidence type="ECO:0000256" key="2">
    <source>
        <dbReference type="ARBA" id="ARBA00008685"/>
    </source>
</evidence>
<dbReference type="Gene3D" id="3.40.50.2300">
    <property type="match status" value="2"/>
</dbReference>
<evidence type="ECO:0000256" key="12">
    <source>
        <dbReference type="ARBA" id="ARBA00023303"/>
    </source>
</evidence>
<keyword evidence="6 13" id="KW-1133">Transmembrane helix</keyword>
<feature type="chain" id="PRO_5041393342" description="Ionotropic glutamate receptor C-terminal domain-containing protein" evidence="14">
    <location>
        <begin position="23"/>
        <end position="775"/>
    </location>
</feature>
<dbReference type="Gene3D" id="1.10.287.70">
    <property type="match status" value="1"/>
</dbReference>
<keyword evidence="8 13" id="KW-0472">Membrane</keyword>
<dbReference type="InterPro" id="IPR015683">
    <property type="entry name" value="Ionotropic_Glu_rcpt"/>
</dbReference>
<sequence>MVPIYFLLLLLLFDHNVRVSVSSNTNDTVNIAAILNVNTAAGRTTKWSLQVGLQLLNHTINGTRLNLTIQESGGNVVNVLQVFRSEAVAILVQDLMILKFVETVAEPVDIPVLSLSGANGFGTDSGSHTYDDMEAIAAIVDYIEWKEVILLYQDEDFWLSGVYALTDALQERGKRVSQTAALPSISEGDQVRKTLLHLYNTSLIRVFVVYTSVDVSLNLFSVADGLGMMTESYAWLVTDSIASSLDSLNSSSLNTMQGIVGVKRILTPQFTEMRQRLQLNSSDDGINRVGIDAYSSLMLVAKAVANLVLQGKKVGYNVELPNNGTDFPASMKVLTGGKLLRQEINSLKSSAVNNNGESREYEIINILGGRSYRRVGIWEKDKGLLQSGGNTLSPIVWPGDTTQAPNGYRKIVVGKDMRESASNFSEFLGRLSGYTGDTFETAVKAVPINLPFVYEDFCEGNSSFSGYDPLVTELFHRKIFDVVIGDARILWNRSSYVDFTQPYSQTVMVMMVPIKRVRDTAWSYLHPFTADLWAVVGGFFIFTAFLVWLMEHHDNEEFSGKIIEQIVTSLTLSLSTFVFAPREDVKSALGKGIVAMWLFIALILNNSYTAHLTSILTVEKLAPTLTNMSTLATSKVKVGYMNNSFARNFLIKDLKIPKERLVSLINPQDYVPKLISGEVGAIVEENLKGSPFVSEISEAILKISEKHAVVEAINNRWFGETASCPDMETGIESNPTPMSPLNVWTLLVFTASMYVIIAFIYIGRKQHQRRGDGRI</sequence>
<keyword evidence="17" id="KW-1185">Reference proteome</keyword>